<comment type="caution">
    <text evidence="12">The sequence shown here is derived from an EMBL/GenBank/DDBJ whole genome shotgun (WGS) entry which is preliminary data.</text>
</comment>
<evidence type="ECO:0000256" key="11">
    <source>
        <dbReference type="SAM" id="MobiDB-lite"/>
    </source>
</evidence>
<comment type="subcellular location">
    <subcellularLocation>
        <location evidence="1">Golgi apparatus membrane</location>
        <topology evidence="1">Single-pass type II membrane protein</topology>
    </subcellularLocation>
</comment>
<keyword evidence="10" id="KW-0325">Glycoprotein</keyword>
<evidence type="ECO:0000256" key="10">
    <source>
        <dbReference type="ARBA" id="ARBA00023180"/>
    </source>
</evidence>
<feature type="compositionally biased region" description="Acidic residues" evidence="11">
    <location>
        <begin position="228"/>
        <end position="243"/>
    </location>
</feature>
<protein>
    <submittedName>
        <fullName evidence="12">Uncharacterized protein</fullName>
    </submittedName>
</protein>
<keyword evidence="3" id="KW-0328">Glycosyltransferase</keyword>
<dbReference type="InterPro" id="IPR001675">
    <property type="entry name" value="Glyco_trans_29"/>
</dbReference>
<dbReference type="Pfam" id="PF00777">
    <property type="entry name" value="Glyco_transf_29"/>
    <property type="match status" value="1"/>
</dbReference>
<evidence type="ECO:0000256" key="1">
    <source>
        <dbReference type="ARBA" id="ARBA00004323"/>
    </source>
</evidence>
<dbReference type="Proteomes" id="UP001190700">
    <property type="component" value="Unassembled WGS sequence"/>
</dbReference>
<dbReference type="GO" id="GO:0008373">
    <property type="term" value="F:sialyltransferase activity"/>
    <property type="evidence" value="ECO:0007669"/>
    <property type="project" value="InterPro"/>
</dbReference>
<evidence type="ECO:0000256" key="7">
    <source>
        <dbReference type="ARBA" id="ARBA00022989"/>
    </source>
</evidence>
<dbReference type="AlphaFoldDB" id="A0AAE0FA71"/>
<dbReference type="InterPro" id="IPR050943">
    <property type="entry name" value="Glycosyltr_29_Sialyltrsf"/>
</dbReference>
<keyword evidence="9" id="KW-0472">Membrane</keyword>
<evidence type="ECO:0000256" key="2">
    <source>
        <dbReference type="ARBA" id="ARBA00006003"/>
    </source>
</evidence>
<evidence type="ECO:0000256" key="3">
    <source>
        <dbReference type="ARBA" id="ARBA00022676"/>
    </source>
</evidence>
<feature type="compositionally biased region" description="Basic and acidic residues" evidence="11">
    <location>
        <begin position="211"/>
        <end position="227"/>
    </location>
</feature>
<dbReference type="CDD" id="cd19952">
    <property type="entry name" value="GT29"/>
    <property type="match status" value="1"/>
</dbReference>
<feature type="region of interest" description="Disordered" evidence="11">
    <location>
        <begin position="128"/>
        <end position="174"/>
    </location>
</feature>
<feature type="compositionally biased region" description="Polar residues" evidence="11">
    <location>
        <begin position="599"/>
        <end position="614"/>
    </location>
</feature>
<keyword evidence="6" id="KW-0735">Signal-anchor</keyword>
<evidence type="ECO:0000313" key="13">
    <source>
        <dbReference type="Proteomes" id="UP001190700"/>
    </source>
</evidence>
<dbReference type="EMBL" id="LGRX02022110">
    <property type="protein sequence ID" value="KAK3255938.1"/>
    <property type="molecule type" value="Genomic_DNA"/>
</dbReference>
<dbReference type="Gene3D" id="3.90.1480.20">
    <property type="entry name" value="Glycosyl transferase family 29"/>
    <property type="match status" value="1"/>
</dbReference>
<comment type="similarity">
    <text evidence="2">Belongs to the glycosyltransferase 29 family.</text>
</comment>
<keyword evidence="7" id="KW-1133">Transmembrane helix</keyword>
<organism evidence="12 13">
    <name type="scientific">Cymbomonas tetramitiformis</name>
    <dbReference type="NCBI Taxonomy" id="36881"/>
    <lineage>
        <taxon>Eukaryota</taxon>
        <taxon>Viridiplantae</taxon>
        <taxon>Chlorophyta</taxon>
        <taxon>Pyramimonadophyceae</taxon>
        <taxon>Pyramimonadales</taxon>
        <taxon>Pyramimonadaceae</taxon>
        <taxon>Cymbomonas</taxon>
    </lineage>
</organism>
<evidence type="ECO:0000256" key="6">
    <source>
        <dbReference type="ARBA" id="ARBA00022968"/>
    </source>
</evidence>
<evidence type="ECO:0000256" key="9">
    <source>
        <dbReference type="ARBA" id="ARBA00023136"/>
    </source>
</evidence>
<feature type="region of interest" description="Disordered" evidence="11">
    <location>
        <begin position="44"/>
        <end position="65"/>
    </location>
</feature>
<name>A0AAE0FA71_9CHLO</name>
<feature type="region of interest" description="Disordered" evidence="11">
    <location>
        <begin position="211"/>
        <end position="260"/>
    </location>
</feature>
<dbReference type="PANTHER" id="PTHR11987">
    <property type="entry name" value="ALPHA-2,8-SIALYLTRANSFERASE"/>
    <property type="match status" value="1"/>
</dbReference>
<evidence type="ECO:0000313" key="12">
    <source>
        <dbReference type="EMBL" id="KAK3255938.1"/>
    </source>
</evidence>
<proteinExistence type="inferred from homology"/>
<keyword evidence="8" id="KW-0333">Golgi apparatus</keyword>
<evidence type="ECO:0000256" key="8">
    <source>
        <dbReference type="ARBA" id="ARBA00023034"/>
    </source>
</evidence>
<sequence>MLQFSDHNDVPLTLEVLSSSKRTLHSETEYIDVRLKRLERLAKQPQPVALPQPTRRGGRATEDGFLSSNRARPIAIAVLLAILMMLSSPARTPDLTYDLESVDRTVHREVEVTESDTGIVEPAEINKTAQEDPKCRGRRCKQGNGLANTTLVPPPPRNRTKSEPKLPKSETASAMKSRLIREIEKMKAAGDQSPAERARLLREIEHLKQEFGRQKRKEEQEKEQERSELEEEVVEEGEPEEPDSPSRLSASEAAKPRQEHLDALSARIKQCGRKGGAATTSLTSFPLGFPSDLSKEDWFLHKSLVQSAVENSTSSLHNLSFIPKSAKHVMEQYTWGKCAVVGSSSSLLGSGYGTVIDSHDVVVRLNDAPTIGVEEHVGYKTTFRILNRRWSSVYNSKDPKVNGKKVPLESNATLMLARTPPDIYERVYKVMQASHPGIQVLAQNPRVFTYAQDLLKAYRECLRRASNTQFAGGDTPTIGFAQVVALLQVCDDVSVYGFGIHGAGGTARFRYYRLPGQDVTGPDKLNSLGIEGAFLRGLAHTNHLTLCDRHECTRDTSSLKLAGADGNDLNQVTTAGNNASVVSQKSQSLRNKSSESEPPVQTGNTSMSQSAETM</sequence>
<dbReference type="InterPro" id="IPR038578">
    <property type="entry name" value="GT29-like_sf"/>
</dbReference>
<evidence type="ECO:0000256" key="5">
    <source>
        <dbReference type="ARBA" id="ARBA00022692"/>
    </source>
</evidence>
<dbReference type="PANTHER" id="PTHR11987:SF36">
    <property type="entry name" value="SIA-ALPHA-2,3-GAL-BETA-1,4-GLCNAC-R:ALPHA 2,8-SIALYLTRANSFERASE"/>
    <property type="match status" value="1"/>
</dbReference>
<gene>
    <name evidence="12" type="ORF">CYMTET_34909</name>
</gene>
<keyword evidence="4" id="KW-0808">Transferase</keyword>
<feature type="compositionally biased region" description="Polar residues" evidence="11">
    <location>
        <begin position="579"/>
        <end position="591"/>
    </location>
</feature>
<reference evidence="12 13" key="1">
    <citation type="journal article" date="2015" name="Genome Biol. Evol.">
        <title>Comparative Genomics of a Bacterivorous Green Alga Reveals Evolutionary Causalities and Consequences of Phago-Mixotrophic Mode of Nutrition.</title>
        <authorList>
            <person name="Burns J.A."/>
            <person name="Paasch A."/>
            <person name="Narechania A."/>
            <person name="Kim E."/>
        </authorList>
    </citation>
    <scope>NUCLEOTIDE SEQUENCE [LARGE SCALE GENOMIC DNA]</scope>
    <source>
        <strain evidence="12 13">PLY_AMNH</strain>
    </source>
</reference>
<accession>A0AAE0FA71</accession>
<feature type="region of interest" description="Disordered" evidence="11">
    <location>
        <begin position="579"/>
        <end position="614"/>
    </location>
</feature>
<keyword evidence="13" id="KW-1185">Reference proteome</keyword>
<evidence type="ECO:0000256" key="4">
    <source>
        <dbReference type="ARBA" id="ARBA00022679"/>
    </source>
</evidence>
<dbReference type="GO" id="GO:0000139">
    <property type="term" value="C:Golgi membrane"/>
    <property type="evidence" value="ECO:0007669"/>
    <property type="project" value="UniProtKB-SubCell"/>
</dbReference>
<keyword evidence="5" id="KW-0812">Transmembrane</keyword>